<dbReference type="SUPFAM" id="SSF55826">
    <property type="entry name" value="YbaK/ProRS associated domain"/>
    <property type="match status" value="1"/>
</dbReference>
<evidence type="ECO:0000259" key="1">
    <source>
        <dbReference type="Pfam" id="PF04073"/>
    </source>
</evidence>
<dbReference type="Proteomes" id="UP000886047">
    <property type="component" value="Unassembled WGS sequence"/>
</dbReference>
<dbReference type="Gene3D" id="3.90.960.10">
    <property type="entry name" value="YbaK/aminoacyl-tRNA synthetase-associated domain"/>
    <property type="match status" value="1"/>
</dbReference>
<sequence>MPAKKLKAFLDEKNVRYVTIKHSSAYTAQEVASSAHVSGKEFAKTVMIKMDEKMVMAVLPASYQIDFEQLKKALSSKKVTLANEAEFKSHFPDCEVGAMPPFGNLYDIEVFVAETLTKNEEIAFNAGTHTEIFKLKYEDFEQLVQPKVFKFSWKTVSLPKDPSERWQDDY</sequence>
<dbReference type="PANTHER" id="PTHR30411">
    <property type="entry name" value="CYTOPLASMIC PROTEIN"/>
    <property type="match status" value="1"/>
</dbReference>
<protein>
    <submittedName>
        <fullName evidence="2">YbaK/EbsC family protein</fullName>
    </submittedName>
</protein>
<feature type="domain" description="YbaK/aminoacyl-tRNA synthetase-associated" evidence="1">
    <location>
        <begin position="22"/>
        <end position="142"/>
    </location>
</feature>
<reference evidence="2" key="1">
    <citation type="journal article" date="2020" name="mSystems">
        <title>Genome- and Community-Level Interaction Insights into Carbon Utilization and Element Cycling Functions of Hydrothermarchaeota in Hydrothermal Sediment.</title>
        <authorList>
            <person name="Zhou Z."/>
            <person name="Liu Y."/>
            <person name="Xu W."/>
            <person name="Pan J."/>
            <person name="Luo Z.H."/>
            <person name="Li M."/>
        </authorList>
    </citation>
    <scope>NUCLEOTIDE SEQUENCE [LARGE SCALE GENOMIC DNA]</scope>
    <source>
        <strain evidence="2">SpSt-1217</strain>
    </source>
</reference>
<evidence type="ECO:0000313" key="2">
    <source>
        <dbReference type="EMBL" id="HDR53003.1"/>
    </source>
</evidence>
<gene>
    <name evidence="2" type="ORF">ENN90_15515</name>
</gene>
<dbReference type="InterPro" id="IPR036754">
    <property type="entry name" value="YbaK/aa-tRNA-synt-asso_dom_sf"/>
</dbReference>
<dbReference type="CDD" id="cd04332">
    <property type="entry name" value="YbaK_like"/>
    <property type="match status" value="1"/>
</dbReference>
<dbReference type="GO" id="GO:0002161">
    <property type="term" value="F:aminoacyl-tRNA deacylase activity"/>
    <property type="evidence" value="ECO:0007669"/>
    <property type="project" value="InterPro"/>
</dbReference>
<organism evidence="2">
    <name type="scientific">Mariniphaga anaerophila</name>
    <dbReference type="NCBI Taxonomy" id="1484053"/>
    <lineage>
        <taxon>Bacteria</taxon>
        <taxon>Pseudomonadati</taxon>
        <taxon>Bacteroidota</taxon>
        <taxon>Bacteroidia</taxon>
        <taxon>Marinilabiliales</taxon>
        <taxon>Prolixibacteraceae</taxon>
        <taxon>Mariniphaga</taxon>
    </lineage>
</organism>
<name>A0A831PRQ7_9BACT</name>
<dbReference type="PANTHER" id="PTHR30411:SF9">
    <property type="entry name" value="MULTIFUNCTIONAL SER_THR-TRNA DEACYLASE PROXP-Y"/>
    <property type="match status" value="1"/>
</dbReference>
<accession>A0A831PRQ7</accession>
<dbReference type="EMBL" id="DSDK01000870">
    <property type="protein sequence ID" value="HDR53003.1"/>
    <property type="molecule type" value="Genomic_DNA"/>
</dbReference>
<comment type="caution">
    <text evidence="2">The sequence shown here is derived from an EMBL/GenBank/DDBJ whole genome shotgun (WGS) entry which is preliminary data.</text>
</comment>
<dbReference type="InterPro" id="IPR007214">
    <property type="entry name" value="YbaK/aa-tRNA-synth-assoc-dom"/>
</dbReference>
<proteinExistence type="predicted"/>
<dbReference type="AlphaFoldDB" id="A0A831PRQ7"/>
<dbReference type="Pfam" id="PF04073">
    <property type="entry name" value="tRNA_edit"/>
    <property type="match status" value="1"/>
</dbReference>